<dbReference type="EMBL" id="JACEIK010008578">
    <property type="protein sequence ID" value="MCE3051454.1"/>
    <property type="molecule type" value="Genomic_DNA"/>
</dbReference>
<comment type="caution">
    <text evidence="1">The sequence shown here is derived from an EMBL/GenBank/DDBJ whole genome shotgun (WGS) entry which is preliminary data.</text>
</comment>
<feature type="non-terminal residue" evidence="1">
    <location>
        <position position="1"/>
    </location>
</feature>
<name>A0ABS8WQK8_DATST</name>
<organism evidence="1 2">
    <name type="scientific">Datura stramonium</name>
    <name type="common">Jimsonweed</name>
    <name type="synonym">Common thornapple</name>
    <dbReference type="NCBI Taxonomy" id="4076"/>
    <lineage>
        <taxon>Eukaryota</taxon>
        <taxon>Viridiplantae</taxon>
        <taxon>Streptophyta</taxon>
        <taxon>Embryophyta</taxon>
        <taxon>Tracheophyta</taxon>
        <taxon>Spermatophyta</taxon>
        <taxon>Magnoliopsida</taxon>
        <taxon>eudicotyledons</taxon>
        <taxon>Gunneridae</taxon>
        <taxon>Pentapetalae</taxon>
        <taxon>asterids</taxon>
        <taxon>lamiids</taxon>
        <taxon>Solanales</taxon>
        <taxon>Solanaceae</taxon>
        <taxon>Solanoideae</taxon>
        <taxon>Datureae</taxon>
        <taxon>Datura</taxon>
    </lineage>
</organism>
<evidence type="ECO:0000313" key="2">
    <source>
        <dbReference type="Proteomes" id="UP000823775"/>
    </source>
</evidence>
<keyword evidence="2" id="KW-1185">Reference proteome</keyword>
<gene>
    <name evidence="1" type="ORF">HAX54_049868</name>
</gene>
<proteinExistence type="predicted"/>
<evidence type="ECO:0000313" key="1">
    <source>
        <dbReference type="EMBL" id="MCE3051454.1"/>
    </source>
</evidence>
<accession>A0ABS8WQK8</accession>
<dbReference type="Proteomes" id="UP000823775">
    <property type="component" value="Unassembled WGS sequence"/>
</dbReference>
<protein>
    <submittedName>
        <fullName evidence="1">Uncharacterized protein</fullName>
    </submittedName>
</protein>
<sequence>RILKDKIPVYDIVARSEIVVVSRHRCCANSQQETKEYLFLTGEFGGDTLQQQDSRVPLCSSNKEVYKCNIDVTVKGVRLDLDHGLSALKTEGGSYSCFFVDHQRSDKDKDSFFMLTPLGNNDKRSGCKHG</sequence>
<reference evidence="1 2" key="1">
    <citation type="journal article" date="2021" name="BMC Genomics">
        <title>Datura genome reveals duplications of psychoactive alkaloid biosynthetic genes and high mutation rate following tissue culture.</title>
        <authorList>
            <person name="Rajewski A."/>
            <person name="Carter-House D."/>
            <person name="Stajich J."/>
            <person name="Litt A."/>
        </authorList>
    </citation>
    <scope>NUCLEOTIDE SEQUENCE [LARGE SCALE GENOMIC DNA]</scope>
    <source>
        <strain evidence="1">AR-01</strain>
    </source>
</reference>